<dbReference type="Pfam" id="PF08510">
    <property type="entry name" value="PIG-P"/>
    <property type="match status" value="1"/>
</dbReference>
<dbReference type="GO" id="GO:0006506">
    <property type="term" value="P:GPI anchor biosynthetic process"/>
    <property type="evidence" value="ECO:0007669"/>
    <property type="project" value="TreeGrafter"/>
</dbReference>
<sequence length="167" mass="19216">MVSREDGEDEEPTSPTSPLARFPPLPPVESRSRAPEFYGFVAWAVTYLAFVLYFLWAILPDEWIIRLGVTWYPNREWALLVPAWTVVTVLLTYFMYFSMAIRGTPDFSELNTFTDSRAQYPDASNPNPYLTYARADSIPEAYDIPIGLVNRVLYGPTTRTEQITERM</sequence>
<feature type="transmembrane region" description="Helical" evidence="6">
    <location>
        <begin position="79"/>
        <end position="97"/>
    </location>
</feature>
<keyword evidence="3 6" id="KW-1133">Transmembrane helix</keyword>
<name>A0AAD4LDF7_9AGAM</name>
<dbReference type="GO" id="GO:0005783">
    <property type="term" value="C:endoplasmic reticulum"/>
    <property type="evidence" value="ECO:0007669"/>
    <property type="project" value="TreeGrafter"/>
</dbReference>
<keyword evidence="2 6" id="KW-0812">Transmembrane</keyword>
<dbReference type="EMBL" id="JAKELL010000045">
    <property type="protein sequence ID" value="KAH8987792.1"/>
    <property type="molecule type" value="Genomic_DNA"/>
</dbReference>
<evidence type="ECO:0000256" key="1">
    <source>
        <dbReference type="ARBA" id="ARBA00004141"/>
    </source>
</evidence>
<evidence type="ECO:0000259" key="7">
    <source>
        <dbReference type="Pfam" id="PF08510"/>
    </source>
</evidence>
<dbReference type="InterPro" id="IPR052263">
    <property type="entry name" value="GPI_Anchor_Biosynth"/>
</dbReference>
<reference evidence="8" key="1">
    <citation type="submission" date="2022-01" db="EMBL/GenBank/DDBJ databases">
        <title>Comparative genomics reveals a dynamic genome evolution in the ectomycorrhizal milk-cap (Lactarius) mushrooms.</title>
        <authorList>
            <consortium name="DOE Joint Genome Institute"/>
            <person name="Lebreton A."/>
            <person name="Tang N."/>
            <person name="Kuo A."/>
            <person name="LaButti K."/>
            <person name="Drula E."/>
            <person name="Barry K."/>
            <person name="Clum A."/>
            <person name="Lipzen A."/>
            <person name="Mousain D."/>
            <person name="Ng V."/>
            <person name="Wang R."/>
            <person name="Wang X."/>
            <person name="Dai Y."/>
            <person name="Henrissat B."/>
            <person name="Grigoriev I.V."/>
            <person name="Guerin-Laguette A."/>
            <person name="Yu F."/>
            <person name="Martin F.M."/>
        </authorList>
    </citation>
    <scope>NUCLEOTIDE SEQUENCE</scope>
    <source>
        <strain evidence="8">QP</strain>
    </source>
</reference>
<dbReference type="GO" id="GO:0016020">
    <property type="term" value="C:membrane"/>
    <property type="evidence" value="ECO:0007669"/>
    <property type="project" value="UniProtKB-SubCell"/>
</dbReference>
<keyword evidence="4 6" id="KW-0472">Membrane</keyword>
<evidence type="ECO:0000256" key="6">
    <source>
        <dbReference type="SAM" id="Phobius"/>
    </source>
</evidence>
<dbReference type="Proteomes" id="UP001201163">
    <property type="component" value="Unassembled WGS sequence"/>
</dbReference>
<evidence type="ECO:0000256" key="2">
    <source>
        <dbReference type="ARBA" id="ARBA00022692"/>
    </source>
</evidence>
<dbReference type="AlphaFoldDB" id="A0AAD4LDF7"/>
<organism evidence="8 9">
    <name type="scientific">Lactarius akahatsu</name>
    <dbReference type="NCBI Taxonomy" id="416441"/>
    <lineage>
        <taxon>Eukaryota</taxon>
        <taxon>Fungi</taxon>
        <taxon>Dikarya</taxon>
        <taxon>Basidiomycota</taxon>
        <taxon>Agaricomycotina</taxon>
        <taxon>Agaricomycetes</taxon>
        <taxon>Russulales</taxon>
        <taxon>Russulaceae</taxon>
        <taxon>Lactarius</taxon>
    </lineage>
</organism>
<dbReference type="PANTHER" id="PTHR46346:SF1">
    <property type="entry name" value="PHOSPHATIDYLINOSITOL N-ACETYLGLUCOSAMINYLTRANSFERASE SUBUNIT P"/>
    <property type="match status" value="1"/>
</dbReference>
<feature type="compositionally biased region" description="Acidic residues" evidence="5">
    <location>
        <begin position="1"/>
        <end position="12"/>
    </location>
</feature>
<feature type="transmembrane region" description="Helical" evidence="6">
    <location>
        <begin position="37"/>
        <end position="59"/>
    </location>
</feature>
<gene>
    <name evidence="8" type="ORF">EDB92DRAFT_1801045</name>
</gene>
<evidence type="ECO:0000313" key="8">
    <source>
        <dbReference type="EMBL" id="KAH8987792.1"/>
    </source>
</evidence>
<comment type="caution">
    <text evidence="8">The sequence shown here is derived from an EMBL/GenBank/DDBJ whole genome shotgun (WGS) entry which is preliminary data.</text>
</comment>
<proteinExistence type="predicted"/>
<evidence type="ECO:0000313" key="9">
    <source>
        <dbReference type="Proteomes" id="UP001201163"/>
    </source>
</evidence>
<accession>A0AAD4LDF7</accession>
<dbReference type="InterPro" id="IPR013717">
    <property type="entry name" value="PIG-P"/>
</dbReference>
<comment type="subcellular location">
    <subcellularLocation>
        <location evidence="1">Membrane</location>
        <topology evidence="1">Multi-pass membrane protein</topology>
    </subcellularLocation>
</comment>
<evidence type="ECO:0000256" key="3">
    <source>
        <dbReference type="ARBA" id="ARBA00022989"/>
    </source>
</evidence>
<protein>
    <submittedName>
        <fullName evidence="8">PIG-P</fullName>
    </submittedName>
</protein>
<keyword evidence="9" id="KW-1185">Reference proteome</keyword>
<dbReference type="PANTHER" id="PTHR46346">
    <property type="entry name" value="PHOSPHATIDYLINOSITOL N-ACETYLGLUCOSAMINYLTRANSFERASE SUBUNIT P"/>
    <property type="match status" value="1"/>
</dbReference>
<feature type="domain" description="PIG-P" evidence="7">
    <location>
        <begin position="36"/>
        <end position="154"/>
    </location>
</feature>
<evidence type="ECO:0000256" key="4">
    <source>
        <dbReference type="ARBA" id="ARBA00023136"/>
    </source>
</evidence>
<feature type="region of interest" description="Disordered" evidence="5">
    <location>
        <begin position="1"/>
        <end position="24"/>
    </location>
</feature>
<evidence type="ECO:0000256" key="5">
    <source>
        <dbReference type="SAM" id="MobiDB-lite"/>
    </source>
</evidence>